<evidence type="ECO:0000313" key="3">
    <source>
        <dbReference type="EMBL" id="SKA74613.1"/>
    </source>
</evidence>
<feature type="region of interest" description="Disordered" evidence="1">
    <location>
        <begin position="42"/>
        <end position="76"/>
    </location>
</feature>
<dbReference type="OrthoDB" id="1123196at2"/>
<feature type="compositionally biased region" description="Low complexity" evidence="1">
    <location>
        <begin position="64"/>
        <end position="76"/>
    </location>
</feature>
<evidence type="ECO:0000256" key="2">
    <source>
        <dbReference type="SAM" id="Phobius"/>
    </source>
</evidence>
<proteinExistence type="predicted"/>
<evidence type="ECO:0000313" key="4">
    <source>
        <dbReference type="Proteomes" id="UP000190027"/>
    </source>
</evidence>
<protein>
    <submittedName>
        <fullName evidence="3">Uncharacterized protein</fullName>
    </submittedName>
</protein>
<name>A0A1T4WBG2_9BACT</name>
<dbReference type="Proteomes" id="UP000190027">
    <property type="component" value="Unassembled WGS sequence"/>
</dbReference>
<keyword evidence="2" id="KW-0812">Transmembrane</keyword>
<sequence length="76" mass="7764">MMLGLGSVEIALAFWLVILCAAVCVVYGALHWNHGDECDAVDPERKAQSGADQEALSAGHAVDASSAAGCCEEAAS</sequence>
<reference evidence="3 4" key="1">
    <citation type="submission" date="2017-02" db="EMBL/GenBank/DDBJ databases">
        <authorList>
            <person name="Peterson S.W."/>
        </authorList>
    </citation>
    <scope>NUCLEOTIDE SEQUENCE [LARGE SCALE GENOMIC DNA]</scope>
    <source>
        <strain evidence="3 4">DSM 16080</strain>
    </source>
</reference>
<keyword evidence="2" id="KW-0472">Membrane</keyword>
<accession>A0A1T4WBG2</accession>
<organism evidence="3 4">
    <name type="scientific">Paucidesulfovibrio gracilis DSM 16080</name>
    <dbReference type="NCBI Taxonomy" id="1121449"/>
    <lineage>
        <taxon>Bacteria</taxon>
        <taxon>Pseudomonadati</taxon>
        <taxon>Thermodesulfobacteriota</taxon>
        <taxon>Desulfovibrionia</taxon>
        <taxon>Desulfovibrionales</taxon>
        <taxon>Desulfovibrionaceae</taxon>
        <taxon>Paucidesulfovibrio</taxon>
    </lineage>
</organism>
<feature type="transmembrane region" description="Helical" evidence="2">
    <location>
        <begin position="12"/>
        <end position="30"/>
    </location>
</feature>
<dbReference type="AlphaFoldDB" id="A0A1T4WBG2"/>
<keyword evidence="2" id="KW-1133">Transmembrane helix</keyword>
<evidence type="ECO:0000256" key="1">
    <source>
        <dbReference type="SAM" id="MobiDB-lite"/>
    </source>
</evidence>
<dbReference type="RefSeq" id="WP_078716284.1">
    <property type="nucleotide sequence ID" value="NZ_FUYC01000002.1"/>
</dbReference>
<dbReference type="InterPro" id="IPR054615">
    <property type="entry name" value="Symport_access"/>
</dbReference>
<dbReference type="NCBIfam" id="NF045580">
    <property type="entry name" value="symport_access"/>
    <property type="match status" value="1"/>
</dbReference>
<keyword evidence="4" id="KW-1185">Reference proteome</keyword>
<gene>
    <name evidence="3" type="ORF">SAMN02745704_00723</name>
</gene>
<dbReference type="EMBL" id="FUYC01000002">
    <property type="protein sequence ID" value="SKA74613.1"/>
    <property type="molecule type" value="Genomic_DNA"/>
</dbReference>